<dbReference type="AlphaFoldDB" id="A0A3B0VYN8"/>
<sequence length="107" mass="12190">MTDLTNNEIDEVMSEIGMRIANDIVDRPLDDDQIDDDLVTALGEAKKSQLYEVVDNMIDFLSVAEILNQALSDDNKIDKEEIDELMEYVTEIEMDTKALIKDLIITH</sequence>
<name>A0A3B0VYN8_9ZZZZ</name>
<proteinExistence type="predicted"/>
<gene>
    <name evidence="1" type="ORF">MNBD_GAMMA03-807</name>
</gene>
<reference evidence="1" key="1">
    <citation type="submission" date="2018-06" db="EMBL/GenBank/DDBJ databases">
        <authorList>
            <person name="Zhirakovskaya E."/>
        </authorList>
    </citation>
    <scope>NUCLEOTIDE SEQUENCE</scope>
</reference>
<dbReference type="EMBL" id="UOFC01000227">
    <property type="protein sequence ID" value="VAW48738.1"/>
    <property type="molecule type" value="Genomic_DNA"/>
</dbReference>
<evidence type="ECO:0000313" key="1">
    <source>
        <dbReference type="EMBL" id="VAW48738.1"/>
    </source>
</evidence>
<accession>A0A3B0VYN8</accession>
<organism evidence="1">
    <name type="scientific">hydrothermal vent metagenome</name>
    <dbReference type="NCBI Taxonomy" id="652676"/>
    <lineage>
        <taxon>unclassified sequences</taxon>
        <taxon>metagenomes</taxon>
        <taxon>ecological metagenomes</taxon>
    </lineage>
</organism>
<protein>
    <submittedName>
        <fullName evidence="1">Uncharacterized protein</fullName>
    </submittedName>
</protein>